<gene>
    <name evidence="1" type="ORF">MAR_002443</name>
</gene>
<dbReference type="Proteomes" id="UP001164746">
    <property type="component" value="Chromosome 11"/>
</dbReference>
<accession>A0ABY7FEM6</accession>
<name>A0ABY7FEM6_MYAAR</name>
<keyword evidence="2" id="KW-1185">Reference proteome</keyword>
<reference evidence="1" key="1">
    <citation type="submission" date="2022-11" db="EMBL/GenBank/DDBJ databases">
        <title>Centuries of genome instability and evolution in soft-shell clam transmissible cancer (bioRxiv).</title>
        <authorList>
            <person name="Hart S.F.M."/>
            <person name="Yonemitsu M.A."/>
            <person name="Giersch R.M."/>
            <person name="Beal B.F."/>
            <person name="Arriagada G."/>
            <person name="Davis B.W."/>
            <person name="Ostrander E.A."/>
            <person name="Goff S.P."/>
            <person name="Metzger M.J."/>
        </authorList>
    </citation>
    <scope>NUCLEOTIDE SEQUENCE</scope>
    <source>
        <strain evidence="1">MELC-2E11</strain>
        <tissue evidence="1">Siphon/mantle</tissue>
    </source>
</reference>
<evidence type="ECO:0000313" key="1">
    <source>
        <dbReference type="EMBL" id="WAR20605.1"/>
    </source>
</evidence>
<proteinExistence type="predicted"/>
<sequence length="236" mass="26361">MEAGHGKGAPDGVGAALKRNADALVNTHDRDVICAADLVDAAKKYHSCSRSERKRCNITRANHSVSCQPSSTNYEATPHYLQRERSCIIQGPELFLFRELSCYDPVTTRFDVNMHESSMTEGTTVSMLPESVSNKDSVLVVPVSLDESLIDRFCVVDYDGRPYPGKIVDVDDNNIEVSAMHCIGDNIFFWPLTPDVIWYEGVKVVTLLNNEPSLVTTRHRAIDKTVWEAIVKKMEL</sequence>
<evidence type="ECO:0000313" key="2">
    <source>
        <dbReference type="Proteomes" id="UP001164746"/>
    </source>
</evidence>
<dbReference type="EMBL" id="CP111022">
    <property type="protein sequence ID" value="WAR20605.1"/>
    <property type="molecule type" value="Genomic_DNA"/>
</dbReference>
<protein>
    <submittedName>
        <fullName evidence="1">Uncharacterized protein</fullName>
    </submittedName>
</protein>
<organism evidence="1 2">
    <name type="scientific">Mya arenaria</name>
    <name type="common">Soft-shell clam</name>
    <dbReference type="NCBI Taxonomy" id="6604"/>
    <lineage>
        <taxon>Eukaryota</taxon>
        <taxon>Metazoa</taxon>
        <taxon>Spiralia</taxon>
        <taxon>Lophotrochozoa</taxon>
        <taxon>Mollusca</taxon>
        <taxon>Bivalvia</taxon>
        <taxon>Autobranchia</taxon>
        <taxon>Heteroconchia</taxon>
        <taxon>Euheterodonta</taxon>
        <taxon>Imparidentia</taxon>
        <taxon>Neoheterodontei</taxon>
        <taxon>Myida</taxon>
        <taxon>Myoidea</taxon>
        <taxon>Myidae</taxon>
        <taxon>Mya</taxon>
    </lineage>
</organism>